<dbReference type="Proteomes" id="UP000182744">
    <property type="component" value="Unassembled WGS sequence"/>
</dbReference>
<evidence type="ECO:0000256" key="1">
    <source>
        <dbReference type="ARBA" id="ARBA00008814"/>
    </source>
</evidence>
<dbReference type="InterPro" id="IPR050902">
    <property type="entry name" value="ABC_Transporter_SBP"/>
</dbReference>
<dbReference type="PANTHER" id="PTHR30535:SF34">
    <property type="entry name" value="MOLYBDATE-BINDING PROTEIN MOLA"/>
    <property type="match status" value="1"/>
</dbReference>
<feature type="signal peptide" evidence="3">
    <location>
        <begin position="1"/>
        <end position="32"/>
    </location>
</feature>
<dbReference type="Proteomes" id="UP001273799">
    <property type="component" value="Unassembled WGS sequence"/>
</dbReference>
<reference evidence="7" key="1">
    <citation type="submission" date="2016-10" db="EMBL/GenBank/DDBJ databases">
        <authorList>
            <person name="Varghese N."/>
        </authorList>
    </citation>
    <scope>NUCLEOTIDE SEQUENCE [LARGE SCALE GENOMIC DNA]</scope>
    <source>
        <strain evidence="7">DSM 20639</strain>
    </source>
</reference>
<dbReference type="Pfam" id="PF01497">
    <property type="entry name" value="Peripla_BP_2"/>
    <property type="match status" value="1"/>
</dbReference>
<evidence type="ECO:0000256" key="2">
    <source>
        <dbReference type="SAM" id="MobiDB-lite"/>
    </source>
</evidence>
<dbReference type="SUPFAM" id="SSF53807">
    <property type="entry name" value="Helical backbone' metal receptor"/>
    <property type="match status" value="1"/>
</dbReference>
<protein>
    <submittedName>
        <fullName evidence="5">ABC transporter substrate-binding protein</fullName>
    </submittedName>
    <submittedName>
        <fullName evidence="6">Iron complex transport system substrate-binding protein</fullName>
    </submittedName>
</protein>
<reference evidence="6" key="2">
    <citation type="submission" date="2016-10" db="EMBL/GenBank/DDBJ databases">
        <authorList>
            <person name="de Groot N.N."/>
        </authorList>
    </citation>
    <scope>NUCLEOTIDE SEQUENCE [LARGE SCALE GENOMIC DNA]</scope>
    <source>
        <strain evidence="6">DSM 20639</strain>
    </source>
</reference>
<dbReference type="AlphaFoldDB" id="A0A1G7AGS8"/>
<feature type="region of interest" description="Disordered" evidence="2">
    <location>
        <begin position="28"/>
        <end position="57"/>
    </location>
</feature>
<name>A0A1G7AGS8_9ACTO</name>
<comment type="similarity">
    <text evidence="1">Belongs to the bacterial solute-binding protein 8 family.</text>
</comment>
<keyword evidence="7" id="KW-1185">Reference proteome</keyword>
<feature type="chain" id="PRO_5039452307" evidence="3">
    <location>
        <begin position="33"/>
        <end position="399"/>
    </location>
</feature>
<dbReference type="Gene3D" id="3.40.50.1980">
    <property type="entry name" value="Nitrogenase molybdenum iron protein domain"/>
    <property type="match status" value="2"/>
</dbReference>
<organism evidence="6 7">
    <name type="scientific">Actinobaculum suis</name>
    <dbReference type="NCBI Taxonomy" id="1657"/>
    <lineage>
        <taxon>Bacteria</taxon>
        <taxon>Bacillati</taxon>
        <taxon>Actinomycetota</taxon>
        <taxon>Actinomycetes</taxon>
        <taxon>Actinomycetales</taxon>
        <taxon>Actinomycetaceae</taxon>
        <taxon>Actinobaculum</taxon>
    </lineage>
</organism>
<evidence type="ECO:0000259" key="4">
    <source>
        <dbReference type="PROSITE" id="PS50983"/>
    </source>
</evidence>
<gene>
    <name evidence="5" type="ORF">R6G71_00605</name>
    <name evidence="6" type="ORF">SAMN05421878_102221</name>
</gene>
<dbReference type="PROSITE" id="PS50983">
    <property type="entry name" value="FE_B12_PBP"/>
    <property type="match status" value="1"/>
</dbReference>
<dbReference type="InterPro" id="IPR002491">
    <property type="entry name" value="ABC_transptr_periplasmic_BD"/>
</dbReference>
<sequence>MRALAKKFLTACVAGALLLVSSGCGGSSSSSAPTGKAGETASAPANGQTGEQGGPIEITDVTGNKVKLEKPLEKALIQYSGSGGPILTMAALDRDNYTSKIAAMDDGLEKNRKDLWDLLVAANPELQDIPKIGDVGKDEVSAEELLTMGVDGIIVPVRLKAKMDPLAQKAGLPVLYIDYHGQKLDTHLESTEIIAKATGLTKNLDAVNGFYQDVVGGIESRAAGLDRSISTYLEIGFGGPEEYGNTYGSEMMWGAILEAVGAKNIATDFLKPDEATPITPEQVLVSNPDRIIIAGSTWEDQPTSVKIGFSVSKEEAIASLAPYQDREGWDKLTAIQNGELYAIGHPLTRDMLDFYSYAVLAKLFHPQEFTDLDPDALMQEYFERFMPIDFQGTWFVKYE</sequence>
<dbReference type="PROSITE" id="PS51257">
    <property type="entry name" value="PROKAR_LIPOPROTEIN"/>
    <property type="match status" value="1"/>
</dbReference>
<reference evidence="5" key="3">
    <citation type="submission" date="2023-10" db="EMBL/GenBank/DDBJ databases">
        <title>Whole Genome based description of the genera Actinobaculum and Actinotignum reveals a complex phylogenetic relationship within the species included in the genus Actinotignum.</title>
        <authorList>
            <person name="Jensen C.S."/>
            <person name="Dargis R."/>
            <person name="Kemp M."/>
            <person name="Christensen J.J."/>
        </authorList>
    </citation>
    <scope>NUCLEOTIDE SEQUENCE</scope>
    <source>
        <strain evidence="5">Actinobaculum_suis_CCUG19206T</strain>
    </source>
</reference>
<accession>A0A1G7AGS8</accession>
<dbReference type="EMBL" id="FNAU01000002">
    <property type="protein sequence ID" value="SDE14031.1"/>
    <property type="molecule type" value="Genomic_DNA"/>
</dbReference>
<evidence type="ECO:0000313" key="5">
    <source>
        <dbReference type="EMBL" id="MDY5152562.1"/>
    </source>
</evidence>
<proteinExistence type="inferred from homology"/>
<dbReference type="RefSeq" id="WP_074661135.1">
    <property type="nucleotide sequence ID" value="NZ_FNAU01000002.1"/>
</dbReference>
<dbReference type="PANTHER" id="PTHR30535">
    <property type="entry name" value="VITAMIN B12-BINDING PROTEIN"/>
    <property type="match status" value="1"/>
</dbReference>
<dbReference type="EMBL" id="JAWNFU010000001">
    <property type="protein sequence ID" value="MDY5152562.1"/>
    <property type="molecule type" value="Genomic_DNA"/>
</dbReference>
<evidence type="ECO:0000256" key="3">
    <source>
        <dbReference type="SAM" id="SignalP"/>
    </source>
</evidence>
<evidence type="ECO:0000313" key="7">
    <source>
        <dbReference type="Proteomes" id="UP000182744"/>
    </source>
</evidence>
<keyword evidence="3" id="KW-0732">Signal</keyword>
<evidence type="ECO:0000313" key="6">
    <source>
        <dbReference type="EMBL" id="SDE14031.1"/>
    </source>
</evidence>
<feature type="domain" description="Fe/B12 periplasmic-binding" evidence="4">
    <location>
        <begin position="75"/>
        <end position="372"/>
    </location>
</feature>